<dbReference type="SUPFAM" id="SSF48239">
    <property type="entry name" value="Terpenoid cyclases/Protein prenyltransferases"/>
    <property type="match status" value="1"/>
</dbReference>
<dbReference type="GO" id="GO:0000287">
    <property type="term" value="F:magnesium ion binding"/>
    <property type="evidence" value="ECO:0007669"/>
    <property type="project" value="InterPro"/>
</dbReference>
<dbReference type="InterPro" id="IPR036965">
    <property type="entry name" value="Terpene_synth_N_sf"/>
</dbReference>
<evidence type="ECO:0000256" key="4">
    <source>
        <dbReference type="ARBA" id="ARBA00023239"/>
    </source>
</evidence>
<dbReference type="Proteomes" id="UP000323506">
    <property type="component" value="Chromosome A11"/>
</dbReference>
<evidence type="ECO:0000256" key="3">
    <source>
        <dbReference type="ARBA" id="ARBA00022842"/>
    </source>
</evidence>
<dbReference type="SUPFAM" id="SSF48576">
    <property type="entry name" value="Terpenoid synthases"/>
    <property type="match status" value="1"/>
</dbReference>
<dbReference type="InterPro" id="IPR034741">
    <property type="entry name" value="Terpene_cyclase-like_1_C"/>
</dbReference>
<keyword evidence="2" id="KW-0479">Metal-binding</keyword>
<dbReference type="GO" id="GO:0010333">
    <property type="term" value="F:terpene synthase activity"/>
    <property type="evidence" value="ECO:0007669"/>
    <property type="project" value="InterPro"/>
</dbReference>
<evidence type="ECO:0000256" key="2">
    <source>
        <dbReference type="ARBA" id="ARBA00022723"/>
    </source>
</evidence>
<name>A0A5D2EM57_GOSDA</name>
<accession>A0A5D2EM57</accession>
<dbReference type="InterPro" id="IPR044814">
    <property type="entry name" value="Terpene_cyclase_plant_C1"/>
</dbReference>
<dbReference type="SFLD" id="SFLDG01019">
    <property type="entry name" value="Terpene_Cyclase_Like_1_C_Termi"/>
    <property type="match status" value="1"/>
</dbReference>
<dbReference type="AlphaFoldDB" id="A0A5D2EM57"/>
<organism evidence="7 8">
    <name type="scientific">Gossypium darwinii</name>
    <name type="common">Darwin's cotton</name>
    <name type="synonym">Gossypium barbadense var. darwinii</name>
    <dbReference type="NCBI Taxonomy" id="34276"/>
    <lineage>
        <taxon>Eukaryota</taxon>
        <taxon>Viridiplantae</taxon>
        <taxon>Streptophyta</taxon>
        <taxon>Embryophyta</taxon>
        <taxon>Tracheophyta</taxon>
        <taxon>Spermatophyta</taxon>
        <taxon>Magnoliopsida</taxon>
        <taxon>eudicotyledons</taxon>
        <taxon>Gunneridae</taxon>
        <taxon>Pentapetalae</taxon>
        <taxon>rosids</taxon>
        <taxon>malvids</taxon>
        <taxon>Malvales</taxon>
        <taxon>Malvaceae</taxon>
        <taxon>Malvoideae</taxon>
        <taxon>Gossypium</taxon>
    </lineage>
</organism>
<dbReference type="Pfam" id="PF01397">
    <property type="entry name" value="Terpene_synth"/>
    <property type="match status" value="1"/>
</dbReference>
<dbReference type="InterPro" id="IPR050148">
    <property type="entry name" value="Terpene_synthase-like"/>
</dbReference>
<keyword evidence="4" id="KW-0456">Lyase</keyword>
<dbReference type="PANTHER" id="PTHR31225:SF252">
    <property type="entry name" value="TERPENE SYNTHASE 12-RELATED"/>
    <property type="match status" value="1"/>
</dbReference>
<dbReference type="Gene3D" id="1.10.600.10">
    <property type="entry name" value="Farnesyl Diphosphate Synthase"/>
    <property type="match status" value="2"/>
</dbReference>
<sequence>MALAHPILFCLPRLSPKQIMVPAKLESQPPSLRSTCRFLGAVSSTTTQFSISHHPKDERPSVNYQPSIWSYDFLQSLNNDRADIIYKERAAKLEEELRCGMNDENADPLNLLQLIDDIQRLGLEHRFEMDINRALAKFVSGVATENTIGLHAVALRFRLLRQYGYDISQDVFKGFMDGKGNFKECLCEDVKAMLSLYEASLLRFEGEDVMDEALVFTRMHLKGISEEEKDLTQQVTRALDLPLHRKLLRLETRRYIEDYGERDNAKLNLLELAKVDFNMVQSTLQEDLKEMSRWWMDMGMASKLNFARDRLTECFFWTVGVVSQPQFRHCRKSFTDAVQRWDLGAVENLPDYMELCFLALYNSINEMAYETLRDQGQNILPYLRKAWADLCKAFLKEANWAHSKHIPTFQEYLENAWLPVSGHLCLVHTYFLQRANITIEALHSLEHYHDVIRWPSIIFRLCNDLGTAKDELERGKSVNAIICYMNETGCSEAMARQHISDLIEDYWQKLNKCYVDGSPFSKHYIETAINLARISQCIYQHGDAHGSPDNLFKNQARLLIVEPISINENVIS</sequence>
<evidence type="ECO:0000259" key="6">
    <source>
        <dbReference type="Pfam" id="PF03936"/>
    </source>
</evidence>
<dbReference type="InterPro" id="IPR001906">
    <property type="entry name" value="Terpene_synth_N"/>
</dbReference>
<dbReference type="CDD" id="cd00684">
    <property type="entry name" value="Terpene_cyclase_plant_C1"/>
    <property type="match status" value="1"/>
</dbReference>
<reference evidence="7 8" key="1">
    <citation type="submission" date="2019-06" db="EMBL/GenBank/DDBJ databases">
        <title>WGS assembly of Gossypium darwinii.</title>
        <authorList>
            <person name="Chen Z.J."/>
            <person name="Sreedasyam A."/>
            <person name="Ando A."/>
            <person name="Song Q."/>
            <person name="De L."/>
            <person name="Hulse-Kemp A."/>
            <person name="Ding M."/>
            <person name="Ye W."/>
            <person name="Kirkbride R."/>
            <person name="Jenkins J."/>
            <person name="Plott C."/>
            <person name="Lovell J."/>
            <person name="Lin Y.-M."/>
            <person name="Vaughn R."/>
            <person name="Liu B."/>
            <person name="Li W."/>
            <person name="Simpson S."/>
            <person name="Scheffler B."/>
            <person name="Saski C."/>
            <person name="Grover C."/>
            <person name="Hu G."/>
            <person name="Conover J."/>
            <person name="Carlson J."/>
            <person name="Shu S."/>
            <person name="Boston L."/>
            <person name="Williams M."/>
            <person name="Peterson D."/>
            <person name="Mcgee K."/>
            <person name="Jones D."/>
            <person name="Wendel J."/>
            <person name="Stelly D."/>
            <person name="Grimwood J."/>
            <person name="Schmutz J."/>
        </authorList>
    </citation>
    <scope>NUCLEOTIDE SEQUENCE [LARGE SCALE GENOMIC DNA]</scope>
    <source>
        <strain evidence="7">1808015.09</strain>
    </source>
</reference>
<dbReference type="InterPro" id="IPR008949">
    <property type="entry name" value="Isoprenoid_synthase_dom_sf"/>
</dbReference>
<dbReference type="InterPro" id="IPR005630">
    <property type="entry name" value="Terpene_synthase_metal-bd"/>
</dbReference>
<feature type="domain" description="Terpene synthase metal-binding" evidence="6">
    <location>
        <begin position="332"/>
        <end position="508"/>
    </location>
</feature>
<dbReference type="PANTHER" id="PTHR31225">
    <property type="entry name" value="OS04G0344100 PROTEIN-RELATED"/>
    <property type="match status" value="1"/>
</dbReference>
<dbReference type="InterPro" id="IPR008930">
    <property type="entry name" value="Terpenoid_cyclase/PrenylTrfase"/>
</dbReference>
<gene>
    <name evidence="7" type="ORF">ES288_A11G168400v1</name>
</gene>
<proteinExistence type="predicted"/>
<dbReference type="GO" id="GO:0016102">
    <property type="term" value="P:diterpenoid biosynthetic process"/>
    <property type="evidence" value="ECO:0007669"/>
    <property type="project" value="InterPro"/>
</dbReference>
<comment type="cofactor">
    <cofactor evidence="1">
        <name>Mg(2+)</name>
        <dbReference type="ChEBI" id="CHEBI:18420"/>
    </cofactor>
</comment>
<dbReference type="SFLD" id="SFLDS00005">
    <property type="entry name" value="Isoprenoid_Synthase_Type_I"/>
    <property type="match status" value="1"/>
</dbReference>
<evidence type="ECO:0000313" key="7">
    <source>
        <dbReference type="EMBL" id="TYG94192.1"/>
    </source>
</evidence>
<protein>
    <submittedName>
        <fullName evidence="7">Uncharacterized protein</fullName>
    </submittedName>
</protein>
<dbReference type="FunFam" id="1.50.10.130:FF:000001">
    <property type="entry name" value="Isoprene synthase, chloroplastic"/>
    <property type="match status" value="1"/>
</dbReference>
<feature type="domain" description="Terpene synthase N-terminal" evidence="5">
    <location>
        <begin position="68"/>
        <end position="239"/>
    </location>
</feature>
<evidence type="ECO:0000256" key="1">
    <source>
        <dbReference type="ARBA" id="ARBA00001946"/>
    </source>
</evidence>
<keyword evidence="3" id="KW-0460">Magnesium</keyword>
<evidence type="ECO:0000313" key="8">
    <source>
        <dbReference type="Proteomes" id="UP000323506"/>
    </source>
</evidence>
<keyword evidence="8" id="KW-1185">Reference proteome</keyword>
<dbReference type="Gene3D" id="1.50.10.130">
    <property type="entry name" value="Terpene synthase, N-terminal domain"/>
    <property type="match status" value="1"/>
</dbReference>
<evidence type="ECO:0000259" key="5">
    <source>
        <dbReference type="Pfam" id="PF01397"/>
    </source>
</evidence>
<dbReference type="Pfam" id="PF03936">
    <property type="entry name" value="Terpene_synth_C"/>
    <property type="match status" value="1"/>
</dbReference>
<dbReference type="EMBL" id="CM017698">
    <property type="protein sequence ID" value="TYG94192.1"/>
    <property type="molecule type" value="Genomic_DNA"/>
</dbReference>